<evidence type="ECO:0000313" key="2">
    <source>
        <dbReference type="EMBL" id="THW99792.1"/>
    </source>
</evidence>
<evidence type="ECO:0000256" key="1">
    <source>
        <dbReference type="SAM" id="SignalP"/>
    </source>
</evidence>
<protein>
    <submittedName>
        <fullName evidence="2">Uncharacterized protein</fullName>
    </submittedName>
</protein>
<organism evidence="2">
    <name type="scientific">Aureobasidium pullulans</name>
    <name type="common">Black yeast</name>
    <name type="synonym">Pullularia pullulans</name>
    <dbReference type="NCBI Taxonomy" id="5580"/>
    <lineage>
        <taxon>Eukaryota</taxon>
        <taxon>Fungi</taxon>
        <taxon>Dikarya</taxon>
        <taxon>Ascomycota</taxon>
        <taxon>Pezizomycotina</taxon>
        <taxon>Dothideomycetes</taxon>
        <taxon>Dothideomycetidae</taxon>
        <taxon>Dothideales</taxon>
        <taxon>Saccotheciaceae</taxon>
        <taxon>Aureobasidium</taxon>
    </lineage>
</organism>
<feature type="signal peptide" evidence="1">
    <location>
        <begin position="1"/>
        <end position="17"/>
    </location>
</feature>
<comment type="caution">
    <text evidence="2">The sequence shown here is derived from an EMBL/GenBank/DDBJ whole genome shotgun (WGS) entry which is preliminary data.</text>
</comment>
<dbReference type="EMBL" id="QZAS01000068">
    <property type="protein sequence ID" value="THW99792.1"/>
    <property type="molecule type" value="Genomic_DNA"/>
</dbReference>
<reference evidence="2" key="1">
    <citation type="submission" date="2018-10" db="EMBL/GenBank/DDBJ databases">
        <title>Fifty Aureobasidium pullulans genomes reveal a recombining polyextremotolerant generalist.</title>
        <authorList>
            <person name="Gostincar C."/>
            <person name="Turk M."/>
            <person name="Zajc J."/>
            <person name="Gunde-Cimerman N."/>
        </authorList>
    </citation>
    <scope>NUCLEOTIDE SEQUENCE [LARGE SCALE GENOMIC DNA]</scope>
    <source>
        <strain evidence="2">EXF-10085</strain>
    </source>
</reference>
<name>A0A4T0CS58_AURPU</name>
<feature type="chain" id="PRO_5043198244" evidence="1">
    <location>
        <begin position="18"/>
        <end position="153"/>
    </location>
</feature>
<dbReference type="AlphaFoldDB" id="A0A4T0CS58"/>
<sequence length="153" mass="16387">MLFSSLLTLALASLAFADPSDKSGKSQMTFKCTGVTLPDPVGGGGYGIFTDDLSFWPEGQDGPEIKPTGCTEIDSFCNNCLIEYDQLSSATNVTVCWNPPAGTSGCGMSFTYNGYDFDALAGQSYCGHTNGFVPFSSKLTAICYFDMDKDYVF</sequence>
<proteinExistence type="predicted"/>
<keyword evidence="1" id="KW-0732">Signal</keyword>
<gene>
    <name evidence="2" type="ORF">D6D13_09917</name>
</gene>
<accession>A0A4T0CS58</accession>